<protein>
    <recommendedName>
        <fullName evidence="2">3-phytase</fullName>
        <ecNumber evidence="2">3.1.3.8</ecNumber>
    </recommendedName>
</protein>
<dbReference type="OrthoDB" id="6509975at2759"/>
<dbReference type="InterPro" id="IPR000560">
    <property type="entry name" value="His_Pase_clade-2"/>
</dbReference>
<dbReference type="AlphaFoldDB" id="A0A6A5YL12"/>
<accession>A0A6A5YL12</accession>
<gene>
    <name evidence="4" type="ORF">BDV96DRAFT_589139</name>
</gene>
<organism evidence="4 5">
    <name type="scientific">Lophiotrema nucula</name>
    <dbReference type="NCBI Taxonomy" id="690887"/>
    <lineage>
        <taxon>Eukaryota</taxon>
        <taxon>Fungi</taxon>
        <taxon>Dikarya</taxon>
        <taxon>Ascomycota</taxon>
        <taxon>Pezizomycotina</taxon>
        <taxon>Dothideomycetes</taxon>
        <taxon>Pleosporomycetidae</taxon>
        <taxon>Pleosporales</taxon>
        <taxon>Lophiotremataceae</taxon>
        <taxon>Lophiotrema</taxon>
    </lineage>
</organism>
<dbReference type="SUPFAM" id="SSF53254">
    <property type="entry name" value="Phosphoglycerate mutase-like"/>
    <property type="match status" value="1"/>
</dbReference>
<evidence type="ECO:0000313" key="4">
    <source>
        <dbReference type="EMBL" id="KAF2107640.1"/>
    </source>
</evidence>
<dbReference type="Pfam" id="PF00328">
    <property type="entry name" value="His_Phos_2"/>
    <property type="match status" value="1"/>
</dbReference>
<dbReference type="FunFam" id="3.40.50.1240:FF:000147">
    <property type="match status" value="1"/>
</dbReference>
<sequence length="568" mass="63715">MRWLRDLCLHALSVTNSRILLSHGLEAQGPLDGNKYRPNPSPTAASLDTPDYFNTEINDFAGPTQTGDAPWMAQTNIAPFNGASYIPNTPLETQVPILHNPHNHNIFQRLANLSPYFPNPRGFGVNEYPVPPGANVSWLNMVHRHGSRYPEFSGGAAERTLGKKIMDAKGNYKGHGPLSFLNNWKFMLGAEILVPNGKMELFNSGTLHYYQYGHLYPNNGSKIIARTTTQRRMLESAEYFMAGFFGLGWTQNATLELIIESDDFNNTMAGYKLCNHSSWAMARNARDEWIDVYLADAHARLRSNISGDLDWTIMDTYNAQALCAYETVGLGFSHWCGLFTYEEWEGFEYSLDIGFSAGAGFQSPVGRAVGVGYVQEVLARMQHHVITSPAAQINVTLDNNTVTFPTNQALNFDFSHDSNILSILVAFGLTQFNKVLPTTHILKDREFVLSYLEPFAGRLDIEVINAPAPVSSKRSGTHVYEEGPPTSYVHFVLNQRTIPLGKSLKECGNRDDGWCEFETFLEVQKKQIELADYDYACFGDYADPKYGDIKDGRPIREVEREEAENLEL</sequence>
<dbReference type="PANTHER" id="PTHR20963">
    <property type="entry name" value="MULTIPLE INOSITOL POLYPHOSPHATE PHOSPHATASE-RELATED"/>
    <property type="match status" value="1"/>
</dbReference>
<dbReference type="PROSITE" id="PS00778">
    <property type="entry name" value="HIS_ACID_PHOSPHAT_2"/>
    <property type="match status" value="1"/>
</dbReference>
<dbReference type="InterPro" id="IPR033379">
    <property type="entry name" value="Acid_Pase_AS"/>
</dbReference>
<name>A0A6A5YL12_9PLEO</name>
<dbReference type="PANTHER" id="PTHR20963:SF43">
    <property type="entry name" value="PUTATIVE (AFU_ORTHOLOGUE AFUA_7G01240)-RELATED"/>
    <property type="match status" value="1"/>
</dbReference>
<dbReference type="EC" id="3.1.3.8" evidence="2"/>
<keyword evidence="3" id="KW-0378">Hydrolase</keyword>
<keyword evidence="5" id="KW-1185">Reference proteome</keyword>
<dbReference type="EMBL" id="ML977353">
    <property type="protein sequence ID" value="KAF2107640.1"/>
    <property type="molecule type" value="Genomic_DNA"/>
</dbReference>
<dbReference type="Gene3D" id="3.40.50.1240">
    <property type="entry name" value="Phosphoglycerate mutase-like"/>
    <property type="match status" value="1"/>
</dbReference>
<dbReference type="CDD" id="cd07061">
    <property type="entry name" value="HP_HAP_like"/>
    <property type="match status" value="1"/>
</dbReference>
<proteinExistence type="inferred from homology"/>
<dbReference type="GO" id="GO:0003993">
    <property type="term" value="F:acid phosphatase activity"/>
    <property type="evidence" value="ECO:0007669"/>
    <property type="project" value="TreeGrafter"/>
</dbReference>
<reference evidence="4" key="1">
    <citation type="journal article" date="2020" name="Stud. Mycol.">
        <title>101 Dothideomycetes genomes: a test case for predicting lifestyles and emergence of pathogens.</title>
        <authorList>
            <person name="Haridas S."/>
            <person name="Albert R."/>
            <person name="Binder M."/>
            <person name="Bloem J."/>
            <person name="Labutti K."/>
            <person name="Salamov A."/>
            <person name="Andreopoulos B."/>
            <person name="Baker S."/>
            <person name="Barry K."/>
            <person name="Bills G."/>
            <person name="Bluhm B."/>
            <person name="Cannon C."/>
            <person name="Castanera R."/>
            <person name="Culley D."/>
            <person name="Daum C."/>
            <person name="Ezra D."/>
            <person name="Gonzalez J."/>
            <person name="Henrissat B."/>
            <person name="Kuo A."/>
            <person name="Liang C."/>
            <person name="Lipzen A."/>
            <person name="Lutzoni F."/>
            <person name="Magnuson J."/>
            <person name="Mondo S."/>
            <person name="Nolan M."/>
            <person name="Ohm R."/>
            <person name="Pangilinan J."/>
            <person name="Park H.-J."/>
            <person name="Ramirez L."/>
            <person name="Alfaro M."/>
            <person name="Sun H."/>
            <person name="Tritt A."/>
            <person name="Yoshinaga Y."/>
            <person name="Zwiers L.-H."/>
            <person name="Turgeon B."/>
            <person name="Goodwin S."/>
            <person name="Spatafora J."/>
            <person name="Crous P."/>
            <person name="Grigoriev I."/>
        </authorList>
    </citation>
    <scope>NUCLEOTIDE SEQUENCE</scope>
    <source>
        <strain evidence="4">CBS 627.86</strain>
    </source>
</reference>
<evidence type="ECO:0000256" key="3">
    <source>
        <dbReference type="ARBA" id="ARBA00022801"/>
    </source>
</evidence>
<dbReference type="GO" id="GO:0016158">
    <property type="term" value="F:inositol hexakisphosphate 3-phosphatase activity"/>
    <property type="evidence" value="ECO:0007669"/>
    <property type="project" value="UniProtKB-EC"/>
</dbReference>
<evidence type="ECO:0000256" key="2">
    <source>
        <dbReference type="ARBA" id="ARBA00012632"/>
    </source>
</evidence>
<dbReference type="InterPro" id="IPR029033">
    <property type="entry name" value="His_PPase_superfam"/>
</dbReference>
<dbReference type="Proteomes" id="UP000799770">
    <property type="component" value="Unassembled WGS sequence"/>
</dbReference>
<evidence type="ECO:0000256" key="1">
    <source>
        <dbReference type="ARBA" id="ARBA00005375"/>
    </source>
</evidence>
<evidence type="ECO:0000313" key="5">
    <source>
        <dbReference type="Proteomes" id="UP000799770"/>
    </source>
</evidence>
<comment type="similarity">
    <text evidence="1">Belongs to the histidine acid phosphatase family.</text>
</comment>
<dbReference type="PROSITE" id="PS00616">
    <property type="entry name" value="HIS_ACID_PHOSPHAT_1"/>
    <property type="match status" value="1"/>
</dbReference>